<name>A0AAP5IGN2_9CYAN</name>
<dbReference type="InterPro" id="IPR013954">
    <property type="entry name" value="PNK3P"/>
</dbReference>
<gene>
    <name evidence="1" type="ORF">G7B40_040360</name>
</gene>
<dbReference type="InterPro" id="IPR004446">
    <property type="entry name" value="Heptose_bisP_phosphatase"/>
</dbReference>
<dbReference type="InterPro" id="IPR023214">
    <property type="entry name" value="HAD_sf"/>
</dbReference>
<accession>A0AAP5IGN2</accession>
<dbReference type="PANTHER" id="PTHR42891:SF1">
    <property type="entry name" value="D-GLYCERO-BETA-D-MANNO-HEPTOSE-1,7-BISPHOSPHATE 7-PHOSPHATASE"/>
    <property type="match status" value="1"/>
</dbReference>
<dbReference type="InterPro" id="IPR036412">
    <property type="entry name" value="HAD-like_sf"/>
</dbReference>
<comment type="caution">
    <text evidence="1">The sequence shown here is derived from an EMBL/GenBank/DDBJ whole genome shotgun (WGS) entry which is preliminary data.</text>
</comment>
<dbReference type="Gene3D" id="3.40.50.1000">
    <property type="entry name" value="HAD superfamily/HAD-like"/>
    <property type="match status" value="1"/>
</dbReference>
<keyword evidence="1" id="KW-0378">Hydrolase</keyword>
<dbReference type="AlphaFoldDB" id="A0AAP5IGN2"/>
<dbReference type="Pfam" id="PF08645">
    <property type="entry name" value="PNK3P"/>
    <property type="match status" value="1"/>
</dbReference>
<protein>
    <submittedName>
        <fullName evidence="1">HAD-IIIA family hydrolase</fullName>
    </submittedName>
</protein>
<dbReference type="NCBIfam" id="TIGR01662">
    <property type="entry name" value="HAD-SF-IIIA"/>
    <property type="match status" value="1"/>
</dbReference>
<dbReference type="GO" id="GO:0005975">
    <property type="term" value="P:carbohydrate metabolic process"/>
    <property type="evidence" value="ECO:0007669"/>
    <property type="project" value="InterPro"/>
</dbReference>
<dbReference type="EMBL" id="JAALHA020000038">
    <property type="protein sequence ID" value="MDR9900742.1"/>
    <property type="molecule type" value="Genomic_DNA"/>
</dbReference>
<dbReference type="RefSeq" id="WP_208345363.1">
    <property type="nucleotide sequence ID" value="NZ_CAWQFN010000647.1"/>
</dbReference>
<organism evidence="1 2">
    <name type="scientific">Aetokthonos hydrillicola Thurmond2011</name>
    <dbReference type="NCBI Taxonomy" id="2712845"/>
    <lineage>
        <taxon>Bacteria</taxon>
        <taxon>Bacillati</taxon>
        <taxon>Cyanobacteriota</taxon>
        <taxon>Cyanophyceae</taxon>
        <taxon>Nostocales</taxon>
        <taxon>Hapalosiphonaceae</taxon>
        <taxon>Aetokthonos</taxon>
    </lineage>
</organism>
<evidence type="ECO:0000313" key="2">
    <source>
        <dbReference type="Proteomes" id="UP000667802"/>
    </source>
</evidence>
<evidence type="ECO:0000313" key="1">
    <source>
        <dbReference type="EMBL" id="MDR9900742.1"/>
    </source>
</evidence>
<dbReference type="SUPFAM" id="SSF56784">
    <property type="entry name" value="HAD-like"/>
    <property type="match status" value="1"/>
</dbReference>
<keyword evidence="2" id="KW-1185">Reference proteome</keyword>
<dbReference type="GO" id="GO:0016791">
    <property type="term" value="F:phosphatase activity"/>
    <property type="evidence" value="ECO:0007669"/>
    <property type="project" value="InterPro"/>
</dbReference>
<dbReference type="Proteomes" id="UP000667802">
    <property type="component" value="Unassembled WGS sequence"/>
</dbReference>
<proteinExistence type="predicted"/>
<dbReference type="PANTHER" id="PTHR42891">
    <property type="entry name" value="D-GLYCERO-BETA-D-MANNO-HEPTOSE-1,7-BISPHOSPHATE 7-PHOSPHATASE"/>
    <property type="match status" value="1"/>
</dbReference>
<dbReference type="InterPro" id="IPR006549">
    <property type="entry name" value="HAD-SF_hydro_IIIA"/>
</dbReference>
<reference evidence="2" key="1">
    <citation type="journal article" date="2021" name="Science">
        <title>Hunting the eagle killer: A cyanobacterial neurotoxin causes vacuolar myelinopathy.</title>
        <authorList>
            <person name="Breinlinger S."/>
            <person name="Phillips T.J."/>
            <person name="Haram B.N."/>
            <person name="Mares J."/>
            <person name="Martinez Yerena J.A."/>
            <person name="Hrouzek P."/>
            <person name="Sobotka R."/>
            <person name="Henderson W.M."/>
            <person name="Schmieder P."/>
            <person name="Williams S.M."/>
            <person name="Lauderdale J.D."/>
            <person name="Wilde H.D."/>
            <person name="Gerrin W."/>
            <person name="Kust A."/>
            <person name="Washington J.W."/>
            <person name="Wagner C."/>
            <person name="Geier B."/>
            <person name="Liebeke M."/>
            <person name="Enke H."/>
            <person name="Niedermeyer T.H.J."/>
            <person name="Wilde S.B."/>
        </authorList>
    </citation>
    <scope>NUCLEOTIDE SEQUENCE [LARGE SCALE GENOMIC DNA]</scope>
    <source>
        <strain evidence="2">Thurmond2011</strain>
    </source>
</reference>
<sequence length="167" mass="18736">MKILFLDLDGTVRETKSGKTFINDPEDQQLMKGVKEALSRYKDWLLIGVTNQGGVAVGHKSIQDAIKEQKITIELAGLDFAYFCPDYEGLTCYKVFGEDDYNIIKKDSIEELGSFRKPGAGMVNMAIKYLSPDECLMVGDRPEDEQCAKSAGIRFIPAVEWRVQTID</sequence>